<feature type="transmembrane region" description="Helical" evidence="1">
    <location>
        <begin position="31"/>
        <end position="50"/>
    </location>
</feature>
<evidence type="ECO:0000313" key="3">
    <source>
        <dbReference type="Proteomes" id="UP000193642"/>
    </source>
</evidence>
<keyword evidence="1" id="KW-0472">Membrane</keyword>
<name>A0A1Y2CCX7_9FUNG</name>
<keyword evidence="3" id="KW-1185">Reference proteome</keyword>
<protein>
    <submittedName>
        <fullName evidence="2">Uncharacterized protein</fullName>
    </submittedName>
</protein>
<proteinExistence type="predicted"/>
<feature type="transmembrane region" description="Helical" evidence="1">
    <location>
        <begin position="224"/>
        <end position="244"/>
    </location>
</feature>
<comment type="caution">
    <text evidence="2">The sequence shown here is derived from an EMBL/GenBank/DDBJ whole genome shotgun (WGS) entry which is preliminary data.</text>
</comment>
<accession>A0A1Y2CCX7</accession>
<dbReference type="EMBL" id="MCGO01000023">
    <property type="protein sequence ID" value="ORY44165.1"/>
    <property type="molecule type" value="Genomic_DNA"/>
</dbReference>
<dbReference type="AlphaFoldDB" id="A0A1Y2CCX7"/>
<evidence type="ECO:0000256" key="1">
    <source>
        <dbReference type="SAM" id="Phobius"/>
    </source>
</evidence>
<feature type="transmembrane region" description="Helical" evidence="1">
    <location>
        <begin position="176"/>
        <end position="203"/>
    </location>
</feature>
<feature type="transmembrane region" description="Helical" evidence="1">
    <location>
        <begin position="143"/>
        <end position="164"/>
    </location>
</feature>
<evidence type="ECO:0000313" key="2">
    <source>
        <dbReference type="EMBL" id="ORY44165.1"/>
    </source>
</evidence>
<feature type="transmembrane region" description="Helical" evidence="1">
    <location>
        <begin position="101"/>
        <end position="123"/>
    </location>
</feature>
<feature type="transmembrane region" description="Helical" evidence="1">
    <location>
        <begin position="71"/>
        <end position="89"/>
    </location>
</feature>
<reference evidence="2 3" key="1">
    <citation type="submission" date="2016-07" db="EMBL/GenBank/DDBJ databases">
        <title>Pervasive Adenine N6-methylation of Active Genes in Fungi.</title>
        <authorList>
            <consortium name="DOE Joint Genome Institute"/>
            <person name="Mondo S.J."/>
            <person name="Dannebaum R.O."/>
            <person name="Kuo R.C."/>
            <person name="Labutti K."/>
            <person name="Haridas S."/>
            <person name="Kuo A."/>
            <person name="Salamov A."/>
            <person name="Ahrendt S.R."/>
            <person name="Lipzen A."/>
            <person name="Sullivan W."/>
            <person name="Andreopoulos W.B."/>
            <person name="Clum A."/>
            <person name="Lindquist E."/>
            <person name="Daum C."/>
            <person name="Ramamoorthy G.K."/>
            <person name="Gryganskyi A."/>
            <person name="Culley D."/>
            <person name="Magnuson J.K."/>
            <person name="James T.Y."/>
            <person name="O'Malley M.A."/>
            <person name="Stajich J.E."/>
            <person name="Spatafora J.W."/>
            <person name="Visel A."/>
            <person name="Grigoriev I.V."/>
        </authorList>
    </citation>
    <scope>NUCLEOTIDE SEQUENCE [LARGE SCALE GENOMIC DNA]</scope>
    <source>
        <strain evidence="2 3">JEL800</strain>
    </source>
</reference>
<dbReference type="Proteomes" id="UP000193642">
    <property type="component" value="Unassembled WGS sequence"/>
</dbReference>
<gene>
    <name evidence="2" type="ORF">BCR33DRAFT_785392</name>
</gene>
<keyword evidence="1" id="KW-0812">Transmembrane</keyword>
<organism evidence="2 3">
    <name type="scientific">Rhizoclosmatium globosum</name>
    <dbReference type="NCBI Taxonomy" id="329046"/>
    <lineage>
        <taxon>Eukaryota</taxon>
        <taxon>Fungi</taxon>
        <taxon>Fungi incertae sedis</taxon>
        <taxon>Chytridiomycota</taxon>
        <taxon>Chytridiomycota incertae sedis</taxon>
        <taxon>Chytridiomycetes</taxon>
        <taxon>Chytridiales</taxon>
        <taxon>Chytriomycetaceae</taxon>
        <taxon>Rhizoclosmatium</taxon>
    </lineage>
</organism>
<keyword evidence="1" id="KW-1133">Transmembrane helix</keyword>
<sequence>MRQPTLQFDKLNAADYNTVASMMKVWTGLESFFAVVSLLQAFALPLFVLFKEIPLRNQEYTLRYIFTSQNALLFSLLLCTSSYFALQAYEDATFDKKSLSLADLLEILVPIFPLLCEALFLYYSWFRSAVVAQLQVTKMTFRVYTYILLISPIIFLTPIVLAFLPHNFISHGTKLSILKICLPIGGTVCILIDLFFTFCFLRLEMQAADVKISTPAYYFVISRYGLIMTLISTITLVFFVTSYFLSVEAQKDPLFLKGIQVWRWYKICGICRDSLICSIPALLFLQKAALLKPGFLSGQLSTRSKLSGYFGTSTR</sequence>